<dbReference type="InterPro" id="IPR027417">
    <property type="entry name" value="P-loop_NTPase"/>
</dbReference>
<dbReference type="Pfam" id="PF13476">
    <property type="entry name" value="AAA_23"/>
    <property type="match status" value="1"/>
</dbReference>
<reference evidence="9 10" key="1">
    <citation type="submission" date="2023-11" db="EMBL/GenBank/DDBJ databases">
        <title>Paucibacter sp. nov., isolated from fresh soil in Korea.</title>
        <authorList>
            <person name="Le N.T.T."/>
        </authorList>
    </citation>
    <scope>NUCLEOTIDE SEQUENCE [LARGE SCALE GENOMIC DNA]</scope>
    <source>
        <strain evidence="9 10">R3-3</strain>
    </source>
</reference>
<dbReference type="InterPro" id="IPR003593">
    <property type="entry name" value="AAA+_ATPase"/>
</dbReference>
<keyword evidence="6" id="KW-0406">Ion transport</keyword>
<gene>
    <name evidence="9" type="ORF">SNE35_03975</name>
</gene>
<evidence type="ECO:0000256" key="7">
    <source>
        <dbReference type="ARBA" id="ARBA00023136"/>
    </source>
</evidence>
<proteinExistence type="predicted"/>
<protein>
    <submittedName>
        <fullName evidence="9">AAA family ATPase</fullName>
    </submittedName>
</protein>
<dbReference type="PANTHER" id="PTHR42771:SF2">
    <property type="entry name" value="IRON(3+)-HYDROXAMATE IMPORT ATP-BINDING PROTEIN FHUC"/>
    <property type="match status" value="1"/>
</dbReference>
<dbReference type="Pfam" id="PF13304">
    <property type="entry name" value="AAA_21"/>
    <property type="match status" value="1"/>
</dbReference>
<name>A0ABU5DBJ5_9BURK</name>
<dbReference type="SUPFAM" id="SSF52540">
    <property type="entry name" value="P-loop containing nucleoside triphosphate hydrolases"/>
    <property type="match status" value="1"/>
</dbReference>
<evidence type="ECO:0000256" key="5">
    <source>
        <dbReference type="ARBA" id="ARBA00023004"/>
    </source>
</evidence>
<dbReference type="InterPro" id="IPR003959">
    <property type="entry name" value="ATPase_AAA_core"/>
</dbReference>
<comment type="caution">
    <text evidence="9">The sequence shown here is derived from an EMBL/GenBank/DDBJ whole genome shotgun (WGS) entry which is preliminary data.</text>
</comment>
<evidence type="ECO:0000256" key="3">
    <source>
        <dbReference type="ARBA" id="ARBA00022475"/>
    </source>
</evidence>
<evidence type="ECO:0000256" key="1">
    <source>
        <dbReference type="ARBA" id="ARBA00004202"/>
    </source>
</evidence>
<keyword evidence="7" id="KW-0472">Membrane</keyword>
<dbReference type="Gene3D" id="3.40.50.300">
    <property type="entry name" value="P-loop containing nucleotide triphosphate hydrolases"/>
    <property type="match status" value="2"/>
</dbReference>
<accession>A0ABU5DBJ5</accession>
<evidence type="ECO:0000256" key="4">
    <source>
        <dbReference type="ARBA" id="ARBA00022496"/>
    </source>
</evidence>
<sequence length="280" mass="31296">MIGVMASDCPVVRGGTIVSGEEEPIRSLRGPTAPFVQRVTLRRDIVESFDRYPFNLSAVRHLDRLDLHPKMTLLVGENGSGKSTLLEALAVSLGFNPEGGTKNFNFGTRQSHSNLHEYLRVGKGIRRPRDGFFLRAESFFNVATEIEKLDAEPGGGPRVMPAYSDRSLHEQSHGESLLALLKNRFRGDGLYLLDEPEAALSPQRQLVALGRIHELILEGSQFIVATHSPILMAYPNARILQFSAEGIVESRYQDTEHFRVMRDFLADPEGALERLFGQRR</sequence>
<evidence type="ECO:0000313" key="9">
    <source>
        <dbReference type="EMBL" id="MDY0743645.1"/>
    </source>
</evidence>
<dbReference type="InterPro" id="IPR051535">
    <property type="entry name" value="Siderophore_ABC-ATPase"/>
</dbReference>
<keyword evidence="4" id="KW-0410">Iron transport</keyword>
<keyword evidence="3" id="KW-1003">Cell membrane</keyword>
<evidence type="ECO:0000256" key="6">
    <source>
        <dbReference type="ARBA" id="ARBA00023065"/>
    </source>
</evidence>
<dbReference type="SMART" id="SM00382">
    <property type="entry name" value="AAA"/>
    <property type="match status" value="1"/>
</dbReference>
<dbReference type="RefSeq" id="WP_320421544.1">
    <property type="nucleotide sequence ID" value="NZ_JAXCLA010000001.1"/>
</dbReference>
<keyword evidence="10" id="KW-1185">Reference proteome</keyword>
<evidence type="ECO:0000256" key="2">
    <source>
        <dbReference type="ARBA" id="ARBA00022448"/>
    </source>
</evidence>
<dbReference type="Proteomes" id="UP001285263">
    <property type="component" value="Unassembled WGS sequence"/>
</dbReference>
<keyword evidence="5" id="KW-0408">Iron</keyword>
<feature type="domain" description="AAA+ ATPase" evidence="8">
    <location>
        <begin position="68"/>
        <end position="262"/>
    </location>
</feature>
<organism evidence="9 10">
    <name type="scientific">Roseateles agri</name>
    <dbReference type="NCBI Taxonomy" id="3098619"/>
    <lineage>
        <taxon>Bacteria</taxon>
        <taxon>Pseudomonadati</taxon>
        <taxon>Pseudomonadota</taxon>
        <taxon>Betaproteobacteria</taxon>
        <taxon>Burkholderiales</taxon>
        <taxon>Sphaerotilaceae</taxon>
        <taxon>Roseateles</taxon>
    </lineage>
</organism>
<keyword evidence="2" id="KW-0813">Transport</keyword>
<comment type="subcellular location">
    <subcellularLocation>
        <location evidence="1">Cell membrane</location>
        <topology evidence="1">Peripheral membrane protein</topology>
    </subcellularLocation>
</comment>
<evidence type="ECO:0000313" key="10">
    <source>
        <dbReference type="Proteomes" id="UP001285263"/>
    </source>
</evidence>
<dbReference type="EMBL" id="JAXCLA010000001">
    <property type="protein sequence ID" value="MDY0743645.1"/>
    <property type="molecule type" value="Genomic_DNA"/>
</dbReference>
<dbReference type="PANTHER" id="PTHR42771">
    <property type="entry name" value="IRON(3+)-HYDROXAMATE IMPORT ATP-BINDING PROTEIN FHUC"/>
    <property type="match status" value="1"/>
</dbReference>
<dbReference type="InterPro" id="IPR038729">
    <property type="entry name" value="Rad50/SbcC_AAA"/>
</dbReference>
<evidence type="ECO:0000259" key="8">
    <source>
        <dbReference type="SMART" id="SM00382"/>
    </source>
</evidence>